<name>I2MT22_STRT9</name>
<dbReference type="RefSeq" id="WP_006351097.1">
    <property type="nucleotide sequence ID" value="NZ_CP029157.1"/>
</dbReference>
<proteinExistence type="predicted"/>
<accession>I2MT22</accession>
<geneLocation type="plasmid" evidence="1 2">
    <name>pSTS1</name>
</geneLocation>
<reference evidence="1 2" key="1">
    <citation type="journal article" date="2012" name="J. Bacteriol.">
        <title>Draft genome of Streptomyces tsukubaensis NRRL 18488, the producer of the clinically important immunosuppressant tacrolimus (FK506).</title>
        <authorList>
            <person name="Barreiro C."/>
            <person name="Prieto C."/>
            <person name="Sola-Landa A."/>
            <person name="Solera E."/>
            <person name="Martinez-Castro M."/>
            <person name="Perez-Redondo R."/>
            <person name="Garcia-Estrada C."/>
            <person name="Aparicio J.F."/>
            <person name="Fernandez-Martinez L.T."/>
            <person name="Santos-Aberturas J."/>
            <person name="Salehi-Najafabadi Z."/>
            <person name="Rodriguez-Garcia A."/>
            <person name="Tauch A."/>
            <person name="Martin J.F."/>
        </authorList>
    </citation>
    <scope>NUCLEOTIDE SEQUENCE [LARGE SCALE GENOMIC DNA]</scope>
    <source>
        <strain evidence="2">DSM 42081 / NBRC 108919 / NRRL 18488 / 9993</strain>
    </source>
</reference>
<dbReference type="EMBL" id="CP029157">
    <property type="protein sequence ID" value="QKM65776.1"/>
    <property type="molecule type" value="Genomic_DNA"/>
</dbReference>
<sequence>MTSPRRRLGPGPRLDHDQDQAAELPADGAPVVEHRVLAAEADLGPEPLYRPDIPLDELRARGVLGAGPEPDAGPAGAAAPRRVMLRDFRHMPGA</sequence>
<evidence type="ECO:0000313" key="2">
    <source>
        <dbReference type="Proteomes" id="UP000005940"/>
    </source>
</evidence>
<keyword evidence="2" id="KW-1185">Reference proteome</keyword>
<organism evidence="1 2">
    <name type="scientific">Streptomyces tsukubensis (strain DSM 42081 / NBRC 108919 / NRRL 18488 / 9993)</name>
    <dbReference type="NCBI Taxonomy" id="1114943"/>
    <lineage>
        <taxon>Bacteria</taxon>
        <taxon>Bacillati</taxon>
        <taxon>Actinomycetota</taxon>
        <taxon>Actinomycetes</taxon>
        <taxon>Kitasatosporales</taxon>
        <taxon>Streptomycetaceae</taxon>
        <taxon>Streptomyces</taxon>
    </lineage>
</organism>
<evidence type="ECO:0000313" key="1">
    <source>
        <dbReference type="EMBL" id="QKM65776.1"/>
    </source>
</evidence>
<gene>
    <name evidence="1" type="ORF">STSU_000020</name>
</gene>
<dbReference type="Proteomes" id="UP000005940">
    <property type="component" value="Plasmid pSTS1"/>
</dbReference>
<protein>
    <submittedName>
        <fullName evidence="1">Uncharacterized protein</fullName>
    </submittedName>
</protein>
<keyword evidence="1" id="KW-0614">Plasmid</keyword>
<dbReference type="AlphaFoldDB" id="I2MT22"/>